<dbReference type="RefSeq" id="WP_183126791.1">
    <property type="nucleotide sequence ID" value="NZ_JACJHR010000096.1"/>
</dbReference>
<gene>
    <name evidence="1" type="ORF">H5411_39775</name>
</gene>
<dbReference type="EMBL" id="JACJHR010000096">
    <property type="protein sequence ID" value="MBB2505251.1"/>
    <property type="molecule type" value="Genomic_DNA"/>
</dbReference>
<organism evidence="1 2">
    <name type="scientific">Amycolatopsis echigonensis</name>
    <dbReference type="NCBI Taxonomy" id="2576905"/>
    <lineage>
        <taxon>Bacteria</taxon>
        <taxon>Bacillati</taxon>
        <taxon>Actinomycetota</taxon>
        <taxon>Actinomycetes</taxon>
        <taxon>Pseudonocardiales</taxon>
        <taxon>Pseudonocardiaceae</taxon>
        <taxon>Amycolatopsis</taxon>
    </lineage>
</organism>
<dbReference type="Proteomes" id="UP000550260">
    <property type="component" value="Unassembled WGS sequence"/>
</dbReference>
<protein>
    <submittedName>
        <fullName evidence="1">Uncharacterized protein</fullName>
    </submittedName>
</protein>
<proteinExistence type="predicted"/>
<comment type="caution">
    <text evidence="1">The sequence shown here is derived from an EMBL/GenBank/DDBJ whole genome shotgun (WGS) entry which is preliminary data.</text>
</comment>
<reference evidence="1 2" key="1">
    <citation type="submission" date="2020-08" db="EMBL/GenBank/DDBJ databases">
        <title>Amycolatopsis echigonensis JCM 21831.</title>
        <authorList>
            <person name="Tedsree N."/>
            <person name="Kuncharoen N."/>
            <person name="Likhitwitayawuid K."/>
            <person name="Tanasupawat S."/>
        </authorList>
    </citation>
    <scope>NUCLEOTIDE SEQUENCE [LARGE SCALE GENOMIC DNA]</scope>
    <source>
        <strain evidence="1 2">JCM 21831</strain>
    </source>
</reference>
<evidence type="ECO:0000313" key="2">
    <source>
        <dbReference type="Proteomes" id="UP000550260"/>
    </source>
</evidence>
<accession>A0A8E1W7I0</accession>
<evidence type="ECO:0000313" key="1">
    <source>
        <dbReference type="EMBL" id="MBB2505251.1"/>
    </source>
</evidence>
<name>A0A8E1W7I0_9PSEU</name>
<dbReference type="AlphaFoldDB" id="A0A8E1W7I0"/>
<sequence>MTAVLDSTATLADCTLASLPLRDAVTVHGIEHNDMPIVVEHRLPGVEVEARPISDDGTRREYWFTDPASNSRLRLVVTFDRASGDVRMAVAETGPRDIFDELVVAFARWNQLGRLHPALWDVS</sequence>